<name>A0A4C1U7S1_EUMVA</name>
<dbReference type="Proteomes" id="UP000299102">
    <property type="component" value="Unassembled WGS sequence"/>
</dbReference>
<gene>
    <name evidence="1" type="ORF">EVAR_78639_1</name>
</gene>
<reference evidence="1 2" key="1">
    <citation type="journal article" date="2019" name="Commun. Biol.">
        <title>The bagworm genome reveals a unique fibroin gene that provides high tensile strength.</title>
        <authorList>
            <person name="Kono N."/>
            <person name="Nakamura H."/>
            <person name="Ohtoshi R."/>
            <person name="Tomita M."/>
            <person name="Numata K."/>
            <person name="Arakawa K."/>
        </authorList>
    </citation>
    <scope>NUCLEOTIDE SEQUENCE [LARGE SCALE GENOMIC DNA]</scope>
</reference>
<proteinExistence type="predicted"/>
<keyword evidence="2" id="KW-1185">Reference proteome</keyword>
<evidence type="ECO:0000313" key="2">
    <source>
        <dbReference type="Proteomes" id="UP000299102"/>
    </source>
</evidence>
<protein>
    <submittedName>
        <fullName evidence="1">Uncharacterized protein</fullName>
    </submittedName>
</protein>
<dbReference type="AlphaFoldDB" id="A0A4C1U7S1"/>
<comment type="caution">
    <text evidence="1">The sequence shown here is derived from an EMBL/GenBank/DDBJ whole genome shotgun (WGS) entry which is preliminary data.</text>
</comment>
<accession>A0A4C1U7S1</accession>
<sequence length="69" mass="7991">MLWLTWLQHKNGPARAVRHDSRTECRREVIASAVHFVQYLTPIQEVDHELVAFLELRASMSGGNHVILR</sequence>
<evidence type="ECO:0000313" key="1">
    <source>
        <dbReference type="EMBL" id="GBP22463.1"/>
    </source>
</evidence>
<organism evidence="1 2">
    <name type="scientific">Eumeta variegata</name>
    <name type="common">Bagworm moth</name>
    <name type="synonym">Eumeta japonica</name>
    <dbReference type="NCBI Taxonomy" id="151549"/>
    <lineage>
        <taxon>Eukaryota</taxon>
        <taxon>Metazoa</taxon>
        <taxon>Ecdysozoa</taxon>
        <taxon>Arthropoda</taxon>
        <taxon>Hexapoda</taxon>
        <taxon>Insecta</taxon>
        <taxon>Pterygota</taxon>
        <taxon>Neoptera</taxon>
        <taxon>Endopterygota</taxon>
        <taxon>Lepidoptera</taxon>
        <taxon>Glossata</taxon>
        <taxon>Ditrysia</taxon>
        <taxon>Tineoidea</taxon>
        <taxon>Psychidae</taxon>
        <taxon>Oiketicinae</taxon>
        <taxon>Eumeta</taxon>
    </lineage>
</organism>
<dbReference type="EMBL" id="BGZK01000140">
    <property type="protein sequence ID" value="GBP22463.1"/>
    <property type="molecule type" value="Genomic_DNA"/>
</dbReference>